<comment type="catalytic activity">
    <reaction evidence="10 11">
        <text>a lipid X + a UDP-2-N,3-O-bis[(3R)-3-hydroxyacyl]-alpha-D-glucosamine = a lipid A disaccharide + UDP + H(+)</text>
        <dbReference type="Rhea" id="RHEA:67828"/>
        <dbReference type="ChEBI" id="CHEBI:15378"/>
        <dbReference type="ChEBI" id="CHEBI:58223"/>
        <dbReference type="ChEBI" id="CHEBI:137748"/>
        <dbReference type="ChEBI" id="CHEBI:176338"/>
        <dbReference type="ChEBI" id="CHEBI:176343"/>
        <dbReference type="EC" id="2.4.1.182"/>
    </reaction>
</comment>
<evidence type="ECO:0000256" key="1">
    <source>
        <dbReference type="ARBA" id="ARBA00002056"/>
    </source>
</evidence>
<evidence type="ECO:0000256" key="9">
    <source>
        <dbReference type="ARBA" id="ARBA00023098"/>
    </source>
</evidence>
<evidence type="ECO:0000256" key="10">
    <source>
        <dbReference type="ARBA" id="ARBA00048975"/>
    </source>
</evidence>
<organism evidence="12 13">
    <name type="scientific">Futiania mangrovi</name>
    <dbReference type="NCBI Taxonomy" id="2959716"/>
    <lineage>
        <taxon>Bacteria</taxon>
        <taxon>Pseudomonadati</taxon>
        <taxon>Pseudomonadota</taxon>
        <taxon>Alphaproteobacteria</taxon>
        <taxon>Futianiales</taxon>
        <taxon>Futianiaceae</taxon>
        <taxon>Futiania</taxon>
    </lineage>
</organism>
<evidence type="ECO:0000256" key="11">
    <source>
        <dbReference type="HAMAP-Rule" id="MF_00392"/>
    </source>
</evidence>
<dbReference type="AlphaFoldDB" id="A0A9J6P894"/>
<sequence>MSAQARRTVMIVAGEYSGDRLGGEVMAALKGRAPGRLRFVGVGGPAMAEEGLESLFPLDDIAVMGLGDVLPSIGRILARLRAAAVLAEREAPDLLLTIDSLGFNGRLARRVRAGRPGMPILHYAAPKLWAWLPGRARKLKGVYDELLCLFPFEPDFFAGFGLPATFVGHPVVTRVPPDPVTGAAFRARHGIAADAPLLAVLPGSRTSEVTRLLPVFGETLNRLRADHPGLWTVTPTVPSQAARIGEALATWGERTFTVTGEAEKFAAFHAADAALAASGTVSLELAAAGTPMVVAYRVGALSAAIAQRLIRVRYATLVNILLDRPVVPELLQDACTPDRLSAAVRRLLNDETARQDQRAAFAEAMEMLGRGGRPPAERAAEAIARRLGL</sequence>
<evidence type="ECO:0000313" key="13">
    <source>
        <dbReference type="Proteomes" id="UP001055804"/>
    </source>
</evidence>
<evidence type="ECO:0000256" key="7">
    <source>
        <dbReference type="ARBA" id="ARBA00022676"/>
    </source>
</evidence>
<proteinExistence type="inferred from homology"/>
<comment type="function">
    <text evidence="1 11">Condensation of UDP-2,3-diacylglucosamine and 2,3-diacylglucosamine-1-phosphate to form lipid A disaccharide, a precursor of lipid A, a phosphorylated glycolipid that anchors the lipopolysaccharide to the outer membrane of the cell.</text>
</comment>
<evidence type="ECO:0000256" key="8">
    <source>
        <dbReference type="ARBA" id="ARBA00022679"/>
    </source>
</evidence>
<dbReference type="PANTHER" id="PTHR30372">
    <property type="entry name" value="LIPID-A-DISACCHARIDE SYNTHASE"/>
    <property type="match status" value="1"/>
</dbReference>
<keyword evidence="5 11" id="KW-0444">Lipid biosynthesis</keyword>
<comment type="caution">
    <text evidence="12">The sequence shown here is derived from an EMBL/GenBank/DDBJ whole genome shotgun (WGS) entry which is preliminary data.</text>
</comment>
<dbReference type="GO" id="GO:0016020">
    <property type="term" value="C:membrane"/>
    <property type="evidence" value="ECO:0007669"/>
    <property type="project" value="GOC"/>
</dbReference>
<dbReference type="InterPro" id="IPR003835">
    <property type="entry name" value="Glyco_trans_19"/>
</dbReference>
<dbReference type="RefSeq" id="WP_269331742.1">
    <property type="nucleotide sequence ID" value="NZ_JAMZFT010000001.1"/>
</dbReference>
<protein>
    <recommendedName>
        <fullName evidence="4 11">Lipid-A-disaccharide synthase</fullName>
        <ecNumber evidence="3 11">2.4.1.182</ecNumber>
    </recommendedName>
</protein>
<dbReference type="PANTHER" id="PTHR30372:SF4">
    <property type="entry name" value="LIPID-A-DISACCHARIDE SYNTHASE, MITOCHONDRIAL-RELATED"/>
    <property type="match status" value="1"/>
</dbReference>
<comment type="pathway">
    <text evidence="11">Bacterial outer membrane biogenesis; LPS lipid A biosynthesis.</text>
</comment>
<dbReference type="Proteomes" id="UP001055804">
    <property type="component" value="Unassembled WGS sequence"/>
</dbReference>
<evidence type="ECO:0000256" key="4">
    <source>
        <dbReference type="ARBA" id="ARBA00020902"/>
    </source>
</evidence>
<name>A0A9J6P894_9PROT</name>
<gene>
    <name evidence="11 12" type="primary">lpxB</name>
    <name evidence="12" type="ORF">NJQ99_05265</name>
</gene>
<dbReference type="GO" id="GO:0009245">
    <property type="term" value="P:lipid A biosynthetic process"/>
    <property type="evidence" value="ECO:0007669"/>
    <property type="project" value="UniProtKB-UniRule"/>
</dbReference>
<dbReference type="Gene3D" id="3.40.50.2000">
    <property type="entry name" value="Glycogen Phosphorylase B"/>
    <property type="match status" value="1"/>
</dbReference>
<dbReference type="NCBIfam" id="TIGR00215">
    <property type="entry name" value="lpxB"/>
    <property type="match status" value="1"/>
</dbReference>
<evidence type="ECO:0000256" key="2">
    <source>
        <dbReference type="ARBA" id="ARBA00007868"/>
    </source>
</evidence>
<evidence type="ECO:0000256" key="5">
    <source>
        <dbReference type="ARBA" id="ARBA00022516"/>
    </source>
</evidence>
<dbReference type="Pfam" id="PF02684">
    <property type="entry name" value="LpxB"/>
    <property type="match status" value="1"/>
</dbReference>
<dbReference type="SUPFAM" id="SSF53756">
    <property type="entry name" value="UDP-Glycosyltransferase/glycogen phosphorylase"/>
    <property type="match status" value="1"/>
</dbReference>
<dbReference type="EC" id="2.4.1.182" evidence="3 11"/>
<keyword evidence="13" id="KW-1185">Reference proteome</keyword>
<comment type="similarity">
    <text evidence="2 11">Belongs to the LpxB family.</text>
</comment>
<keyword evidence="9 11" id="KW-0443">Lipid metabolism</keyword>
<keyword evidence="6 11" id="KW-0441">Lipid A biosynthesis</keyword>
<dbReference type="HAMAP" id="MF_00392">
    <property type="entry name" value="LpxB"/>
    <property type="match status" value="1"/>
</dbReference>
<accession>A0A9J6P894</accession>
<reference evidence="12" key="1">
    <citation type="submission" date="2022-06" db="EMBL/GenBank/DDBJ databases">
        <title>Isolation and Genomics of Futiania mangrovii gen. nov., sp. nov., a Rare and Metabolically-versatile member in the Class Alphaproteobacteria.</title>
        <authorList>
            <person name="Liu L."/>
            <person name="Huang W.-C."/>
            <person name="Pan J."/>
            <person name="Li J."/>
            <person name="Huang Y."/>
            <person name="Du H."/>
            <person name="Liu Y."/>
            <person name="Li M."/>
        </authorList>
    </citation>
    <scope>NUCLEOTIDE SEQUENCE</scope>
    <source>
        <strain evidence="12">FT118</strain>
    </source>
</reference>
<dbReference type="EMBL" id="JAMZFT010000001">
    <property type="protein sequence ID" value="MCP1335812.1"/>
    <property type="molecule type" value="Genomic_DNA"/>
</dbReference>
<evidence type="ECO:0000256" key="3">
    <source>
        <dbReference type="ARBA" id="ARBA00012687"/>
    </source>
</evidence>
<evidence type="ECO:0000313" key="12">
    <source>
        <dbReference type="EMBL" id="MCP1335812.1"/>
    </source>
</evidence>
<dbReference type="GO" id="GO:0005543">
    <property type="term" value="F:phospholipid binding"/>
    <property type="evidence" value="ECO:0007669"/>
    <property type="project" value="TreeGrafter"/>
</dbReference>
<keyword evidence="8 11" id="KW-0808">Transferase</keyword>
<evidence type="ECO:0000256" key="6">
    <source>
        <dbReference type="ARBA" id="ARBA00022556"/>
    </source>
</evidence>
<keyword evidence="7 11" id="KW-0328">Glycosyltransferase</keyword>
<dbReference type="GO" id="GO:0008915">
    <property type="term" value="F:lipid-A-disaccharide synthase activity"/>
    <property type="evidence" value="ECO:0007669"/>
    <property type="project" value="UniProtKB-UniRule"/>
</dbReference>